<dbReference type="GO" id="GO:0005524">
    <property type="term" value="F:ATP binding"/>
    <property type="evidence" value="ECO:0007669"/>
    <property type="project" value="UniProtKB-KW"/>
</dbReference>
<dbReference type="Pfam" id="PF06479">
    <property type="entry name" value="Ribonuc_2-5A"/>
    <property type="match status" value="1"/>
</dbReference>
<dbReference type="Gene3D" id="1.20.1440.180">
    <property type="entry name" value="KEN domain"/>
    <property type="match status" value="1"/>
</dbReference>
<dbReference type="Proteomes" id="UP001054821">
    <property type="component" value="Chromosome 5"/>
</dbReference>
<evidence type="ECO:0000313" key="4">
    <source>
        <dbReference type="EMBL" id="KAI5330371.1"/>
    </source>
</evidence>
<dbReference type="InterPro" id="IPR010513">
    <property type="entry name" value="KEN_dom"/>
</dbReference>
<dbReference type="GO" id="GO:0004540">
    <property type="term" value="F:RNA nuclease activity"/>
    <property type="evidence" value="ECO:0007669"/>
    <property type="project" value="InterPro"/>
</dbReference>
<gene>
    <name evidence="4" type="ORF">L3X38_029769</name>
</gene>
<evidence type="ECO:0000313" key="5">
    <source>
        <dbReference type="Proteomes" id="UP001054821"/>
    </source>
</evidence>
<evidence type="ECO:0000256" key="2">
    <source>
        <dbReference type="ARBA" id="ARBA00022840"/>
    </source>
</evidence>
<feature type="domain" description="KEN" evidence="3">
    <location>
        <begin position="90"/>
        <end position="195"/>
    </location>
</feature>
<evidence type="ECO:0000256" key="1">
    <source>
        <dbReference type="ARBA" id="ARBA00022741"/>
    </source>
</evidence>
<dbReference type="EMBL" id="JAJFAZ020000005">
    <property type="protein sequence ID" value="KAI5330371.1"/>
    <property type="molecule type" value="Genomic_DNA"/>
</dbReference>
<proteinExistence type="predicted"/>
<sequence>MGDGEESERAVNENFHLMTRVSSDRRILRPLMFAFCKQKPMEDTTTDVAEMAAMVKGWWSLCFDRFDMTLSECYTNYVKKLVDHPFLLSPVERMRYLRNTHHDLSQSSLLNSRLELQVYQNWNSSPKDFETFLYKVYRYRKCRKYRGAYPSDLLRFMRNVYEHYKSCDQNLTDADVDAILRGRWPGFLDQVHIVT</sequence>
<accession>A0AAD4VT91</accession>
<evidence type="ECO:0000259" key="3">
    <source>
        <dbReference type="PROSITE" id="PS51392"/>
    </source>
</evidence>
<keyword evidence="1" id="KW-0547">Nucleotide-binding</keyword>
<comment type="caution">
    <text evidence="4">The sequence shown here is derived from an EMBL/GenBank/DDBJ whole genome shotgun (WGS) entry which is preliminary data.</text>
</comment>
<keyword evidence="2" id="KW-0067">ATP-binding</keyword>
<dbReference type="PROSITE" id="PS51392">
    <property type="entry name" value="KEN"/>
    <property type="match status" value="1"/>
</dbReference>
<dbReference type="GO" id="GO:0006397">
    <property type="term" value="P:mRNA processing"/>
    <property type="evidence" value="ECO:0007669"/>
    <property type="project" value="InterPro"/>
</dbReference>
<keyword evidence="5" id="KW-1185">Reference proteome</keyword>
<reference evidence="4 5" key="1">
    <citation type="journal article" date="2022" name="G3 (Bethesda)">
        <title>Whole-genome sequence and methylome profiling of the almond [Prunus dulcis (Mill.) D.A. Webb] cultivar 'Nonpareil'.</title>
        <authorList>
            <person name="D'Amico-Willman K.M."/>
            <person name="Ouma W.Z."/>
            <person name="Meulia T."/>
            <person name="Sideli G.M."/>
            <person name="Gradziel T.M."/>
            <person name="Fresnedo-Ramirez J."/>
        </authorList>
    </citation>
    <scope>NUCLEOTIDE SEQUENCE [LARGE SCALE GENOMIC DNA]</scope>
    <source>
        <strain evidence="4">Clone GOH B32 T37-40</strain>
    </source>
</reference>
<protein>
    <recommendedName>
        <fullName evidence="3">KEN domain-containing protein</fullName>
    </recommendedName>
</protein>
<organism evidence="4 5">
    <name type="scientific">Prunus dulcis</name>
    <name type="common">Almond</name>
    <name type="synonym">Amygdalus dulcis</name>
    <dbReference type="NCBI Taxonomy" id="3755"/>
    <lineage>
        <taxon>Eukaryota</taxon>
        <taxon>Viridiplantae</taxon>
        <taxon>Streptophyta</taxon>
        <taxon>Embryophyta</taxon>
        <taxon>Tracheophyta</taxon>
        <taxon>Spermatophyta</taxon>
        <taxon>Magnoliopsida</taxon>
        <taxon>eudicotyledons</taxon>
        <taxon>Gunneridae</taxon>
        <taxon>Pentapetalae</taxon>
        <taxon>rosids</taxon>
        <taxon>fabids</taxon>
        <taxon>Rosales</taxon>
        <taxon>Rosaceae</taxon>
        <taxon>Amygdaloideae</taxon>
        <taxon>Amygdaleae</taxon>
        <taxon>Prunus</taxon>
    </lineage>
</organism>
<dbReference type="InterPro" id="IPR038357">
    <property type="entry name" value="KEN_sf"/>
</dbReference>
<name>A0AAD4VT91_PRUDU</name>
<dbReference type="AlphaFoldDB" id="A0AAD4VT91"/>